<organism evidence="3 4">
    <name type="scientific">Arthrobotrys musiformis</name>
    <dbReference type="NCBI Taxonomy" id="47236"/>
    <lineage>
        <taxon>Eukaryota</taxon>
        <taxon>Fungi</taxon>
        <taxon>Dikarya</taxon>
        <taxon>Ascomycota</taxon>
        <taxon>Pezizomycotina</taxon>
        <taxon>Orbiliomycetes</taxon>
        <taxon>Orbiliales</taxon>
        <taxon>Orbiliaceae</taxon>
        <taxon>Arthrobotrys</taxon>
    </lineage>
</organism>
<dbReference type="Proteomes" id="UP001370758">
    <property type="component" value="Unassembled WGS sequence"/>
</dbReference>
<dbReference type="Pfam" id="PF00651">
    <property type="entry name" value="BTB"/>
    <property type="match status" value="1"/>
</dbReference>
<feature type="region of interest" description="Disordered" evidence="1">
    <location>
        <begin position="48"/>
        <end position="69"/>
    </location>
</feature>
<evidence type="ECO:0000259" key="2">
    <source>
        <dbReference type="Pfam" id="PF00651"/>
    </source>
</evidence>
<name>A0AAV9VPN4_9PEZI</name>
<dbReference type="CDD" id="cd18186">
    <property type="entry name" value="BTB_POZ_ZBTB_KLHL-like"/>
    <property type="match status" value="1"/>
</dbReference>
<dbReference type="InterPro" id="IPR011333">
    <property type="entry name" value="SKP1/BTB/POZ_sf"/>
</dbReference>
<evidence type="ECO:0000313" key="3">
    <source>
        <dbReference type="EMBL" id="KAK6495113.1"/>
    </source>
</evidence>
<accession>A0AAV9VPN4</accession>
<gene>
    <name evidence="3" type="ORF">TWF481_003141</name>
</gene>
<dbReference type="Gene3D" id="3.30.710.10">
    <property type="entry name" value="Potassium Channel Kv1.1, Chain A"/>
    <property type="match status" value="1"/>
</dbReference>
<dbReference type="EMBL" id="JAVHJL010000013">
    <property type="protein sequence ID" value="KAK6495113.1"/>
    <property type="molecule type" value="Genomic_DNA"/>
</dbReference>
<comment type="caution">
    <text evidence="3">The sequence shown here is derived from an EMBL/GenBank/DDBJ whole genome shotgun (WGS) entry which is preliminary data.</text>
</comment>
<dbReference type="InterPro" id="IPR000210">
    <property type="entry name" value="BTB/POZ_dom"/>
</dbReference>
<protein>
    <recommendedName>
        <fullName evidence="2">BTB domain-containing protein</fullName>
    </recommendedName>
</protein>
<feature type="domain" description="BTB" evidence="2">
    <location>
        <begin position="79"/>
        <end position="191"/>
    </location>
</feature>
<sequence>MDISIPRIEWPLTRFPSGKELSGAEYPTAMESQTESFATLIHRNVASKMPQKERAATAPKAAETRDSPEERRVAILADLASDRSYMDLVCVVGSYNRRQGILCHRIIVAKQSPVLTATLEKVNLGIQLPIEVELSWRITAQGFNKVLDWCYKAIRPTIHDSFEQLCQLFVAATVLKINGLADITLEVLRQKDLSTELENSRVGCDEYGTDNESETPFEKKLQRYLQCLGTTVHAADVEEYQKDALTEFLSRAVSDIFPHIKPPMALLVVDQ</sequence>
<keyword evidence="4" id="KW-1185">Reference proteome</keyword>
<dbReference type="SUPFAM" id="SSF54695">
    <property type="entry name" value="POZ domain"/>
    <property type="match status" value="1"/>
</dbReference>
<proteinExistence type="predicted"/>
<evidence type="ECO:0000256" key="1">
    <source>
        <dbReference type="SAM" id="MobiDB-lite"/>
    </source>
</evidence>
<dbReference type="AlphaFoldDB" id="A0AAV9VPN4"/>
<evidence type="ECO:0000313" key="4">
    <source>
        <dbReference type="Proteomes" id="UP001370758"/>
    </source>
</evidence>
<reference evidence="3 4" key="1">
    <citation type="submission" date="2023-08" db="EMBL/GenBank/DDBJ databases">
        <authorList>
            <person name="Palmer J.M."/>
        </authorList>
    </citation>
    <scope>NUCLEOTIDE SEQUENCE [LARGE SCALE GENOMIC DNA]</scope>
    <source>
        <strain evidence="3 4">TWF481</strain>
    </source>
</reference>